<dbReference type="Pfam" id="PF00892">
    <property type="entry name" value="EamA"/>
    <property type="match status" value="2"/>
</dbReference>
<sequence length="315" mass="34456">MDFLKRMSSISLAEKEQSKGIKMLLVAVLCLGLNWPGMKLGLEIVGPVWMVCLRFLLSLPVLALFVLITKKRLPVLNRKDRSVVFVVAFFQFILSMGLITVSLQFIPAGTASILIYTTPLWMLLIDTLWYRQRPPSKRLILTGISTIGCAMILFASGQPGAWLPLFGMLLASALWAIAIRRVSFHKWKGSVIEAVFWQFTIAGFAMLAIALIVEPTPNFGAYDISDWLLLAYIGPVATGLGFGLMVAAGPKLPPDKIVLISTLTPIVGYVSSVILLKETLLPMVMAGAILMIAALIVNGLSPSMLKKILGKGRRK</sequence>
<dbReference type="InterPro" id="IPR000620">
    <property type="entry name" value="EamA_dom"/>
</dbReference>
<feature type="transmembrane region" description="Helical" evidence="6">
    <location>
        <begin position="21"/>
        <end position="38"/>
    </location>
</feature>
<dbReference type="InterPro" id="IPR050638">
    <property type="entry name" value="AA-Vitamin_Transporters"/>
</dbReference>
<dbReference type="AlphaFoldDB" id="A0A6T9XXP8"/>
<feature type="domain" description="EamA" evidence="7">
    <location>
        <begin position="165"/>
        <end position="297"/>
    </location>
</feature>
<feature type="transmembrane region" description="Helical" evidence="6">
    <location>
        <begin position="282"/>
        <end position="305"/>
    </location>
</feature>
<keyword evidence="4 6" id="KW-1133">Transmembrane helix</keyword>
<protein>
    <submittedName>
        <fullName evidence="8">Putative permease</fullName>
    </submittedName>
</protein>
<feature type="transmembrane region" description="Helical" evidence="6">
    <location>
        <begin position="224"/>
        <end position="245"/>
    </location>
</feature>
<feature type="transmembrane region" description="Helical" evidence="6">
    <location>
        <begin position="161"/>
        <end position="179"/>
    </location>
</feature>
<dbReference type="InterPro" id="IPR037185">
    <property type="entry name" value="EmrE-like"/>
</dbReference>
<organism evidence="8 9">
    <name type="scientific">Alteromonas macleodii</name>
    <name type="common">Pseudoalteromonas macleodii</name>
    <dbReference type="NCBI Taxonomy" id="28108"/>
    <lineage>
        <taxon>Bacteria</taxon>
        <taxon>Pseudomonadati</taxon>
        <taxon>Pseudomonadota</taxon>
        <taxon>Gammaproteobacteria</taxon>
        <taxon>Alteromonadales</taxon>
        <taxon>Alteromonadaceae</taxon>
        <taxon>Alteromonas/Salinimonas group</taxon>
        <taxon>Alteromonas</taxon>
    </lineage>
</organism>
<evidence type="ECO:0000256" key="1">
    <source>
        <dbReference type="ARBA" id="ARBA00004141"/>
    </source>
</evidence>
<proteinExistence type="inferred from homology"/>
<feature type="domain" description="EamA" evidence="7">
    <location>
        <begin position="19"/>
        <end position="153"/>
    </location>
</feature>
<evidence type="ECO:0000313" key="8">
    <source>
        <dbReference type="EMBL" id="CAB9493130.1"/>
    </source>
</evidence>
<feature type="transmembrane region" description="Helical" evidence="6">
    <location>
        <begin position="44"/>
        <end position="69"/>
    </location>
</feature>
<feature type="transmembrane region" description="Helical" evidence="6">
    <location>
        <begin position="81"/>
        <end position="99"/>
    </location>
</feature>
<evidence type="ECO:0000256" key="5">
    <source>
        <dbReference type="ARBA" id="ARBA00023136"/>
    </source>
</evidence>
<reference evidence="8 9" key="1">
    <citation type="submission" date="2020-06" db="EMBL/GenBank/DDBJ databases">
        <authorList>
            <person name="Duchaud E."/>
        </authorList>
    </citation>
    <scope>NUCLEOTIDE SEQUENCE [LARGE SCALE GENOMIC DNA]</scope>
    <source>
        <strain evidence="8">Alteromonas fortis</strain>
    </source>
</reference>
<evidence type="ECO:0000256" key="6">
    <source>
        <dbReference type="SAM" id="Phobius"/>
    </source>
</evidence>
<comment type="subcellular location">
    <subcellularLocation>
        <location evidence="1">Membrane</location>
        <topology evidence="1">Multi-pass membrane protein</topology>
    </subcellularLocation>
</comment>
<evidence type="ECO:0000313" key="9">
    <source>
        <dbReference type="Proteomes" id="UP000509458"/>
    </source>
</evidence>
<dbReference type="PANTHER" id="PTHR32322:SF2">
    <property type="entry name" value="EAMA DOMAIN-CONTAINING PROTEIN"/>
    <property type="match status" value="1"/>
</dbReference>
<evidence type="ECO:0000259" key="7">
    <source>
        <dbReference type="Pfam" id="PF00892"/>
    </source>
</evidence>
<comment type="similarity">
    <text evidence="2">Belongs to the EamA transporter family.</text>
</comment>
<accession>A0A6T9XXP8</accession>
<feature type="transmembrane region" description="Helical" evidence="6">
    <location>
        <begin position="137"/>
        <end position="155"/>
    </location>
</feature>
<name>A0A6T9XXP8_ALTMA</name>
<evidence type="ECO:0000256" key="2">
    <source>
        <dbReference type="ARBA" id="ARBA00007362"/>
    </source>
</evidence>
<feature type="transmembrane region" description="Helical" evidence="6">
    <location>
        <begin position="191"/>
        <end position="212"/>
    </location>
</feature>
<dbReference type="Proteomes" id="UP000509458">
    <property type="component" value="Chromosome"/>
</dbReference>
<feature type="transmembrane region" description="Helical" evidence="6">
    <location>
        <begin position="257"/>
        <end position="276"/>
    </location>
</feature>
<dbReference type="GO" id="GO:0016020">
    <property type="term" value="C:membrane"/>
    <property type="evidence" value="ECO:0007669"/>
    <property type="project" value="UniProtKB-SubCell"/>
</dbReference>
<dbReference type="SUPFAM" id="SSF103481">
    <property type="entry name" value="Multidrug resistance efflux transporter EmrE"/>
    <property type="match status" value="2"/>
</dbReference>
<keyword evidence="5 6" id="KW-0472">Membrane</keyword>
<keyword evidence="3 6" id="KW-0812">Transmembrane</keyword>
<dbReference type="EMBL" id="LR812090">
    <property type="protein sequence ID" value="CAB9493130.1"/>
    <property type="molecule type" value="Genomic_DNA"/>
</dbReference>
<gene>
    <name evidence="8" type="ORF">ALFOR1_30022</name>
</gene>
<evidence type="ECO:0000256" key="3">
    <source>
        <dbReference type="ARBA" id="ARBA00022692"/>
    </source>
</evidence>
<evidence type="ECO:0000256" key="4">
    <source>
        <dbReference type="ARBA" id="ARBA00022989"/>
    </source>
</evidence>
<feature type="transmembrane region" description="Helical" evidence="6">
    <location>
        <begin position="105"/>
        <end position="125"/>
    </location>
</feature>
<dbReference type="PANTHER" id="PTHR32322">
    <property type="entry name" value="INNER MEMBRANE TRANSPORTER"/>
    <property type="match status" value="1"/>
</dbReference>